<dbReference type="Pfam" id="PF01799">
    <property type="entry name" value="Fer2_2"/>
    <property type="match status" value="1"/>
</dbReference>
<comment type="caution">
    <text evidence="2">The sequence shown here is derived from an EMBL/GenBank/DDBJ whole genome shotgun (WGS) entry which is preliminary data.</text>
</comment>
<protein>
    <submittedName>
        <fullName evidence="2">Aerobic-type carbon monoxide dehydrogenase small subunit (CoxS/CutS family)</fullName>
    </submittedName>
</protein>
<dbReference type="Proteomes" id="UP001237780">
    <property type="component" value="Unassembled WGS sequence"/>
</dbReference>
<evidence type="ECO:0000259" key="1">
    <source>
        <dbReference type="Pfam" id="PF01799"/>
    </source>
</evidence>
<reference evidence="2 3" key="1">
    <citation type="submission" date="2023-07" db="EMBL/GenBank/DDBJ databases">
        <title>Comparative genomics of wheat-associated soil bacteria to identify genetic determinants of phenazine resistance.</title>
        <authorList>
            <person name="Mouncey N."/>
        </authorList>
    </citation>
    <scope>NUCLEOTIDE SEQUENCE [LARGE SCALE GENOMIC DNA]</scope>
    <source>
        <strain evidence="2 3">W4I11</strain>
    </source>
</reference>
<gene>
    <name evidence="2" type="ORF">QFZ34_001467</name>
</gene>
<dbReference type="Gene3D" id="1.10.150.120">
    <property type="entry name" value="[2Fe-2S]-binding domain"/>
    <property type="match status" value="1"/>
</dbReference>
<feature type="domain" description="[2Fe-2S]-binding" evidence="1">
    <location>
        <begin position="1"/>
        <end position="39"/>
    </location>
</feature>
<proteinExistence type="predicted"/>
<name>A0ABU0S6A6_9HYPH</name>
<dbReference type="SUPFAM" id="SSF47741">
    <property type="entry name" value="CO dehydrogenase ISP C-domain like"/>
    <property type="match status" value="1"/>
</dbReference>
<evidence type="ECO:0000313" key="3">
    <source>
        <dbReference type="Proteomes" id="UP001237780"/>
    </source>
</evidence>
<evidence type="ECO:0000313" key="2">
    <source>
        <dbReference type="EMBL" id="MDQ0996290.1"/>
    </source>
</evidence>
<sequence length="45" mass="4634">MSATAFLKSLPEGAQPTAADIDMDGNICRCGTYARIRAGLAHAAP</sequence>
<dbReference type="InterPro" id="IPR036884">
    <property type="entry name" value="2Fe-2S-bd_dom_sf"/>
</dbReference>
<organism evidence="2 3">
    <name type="scientific">Phyllobacterium ifriqiyense</name>
    <dbReference type="NCBI Taxonomy" id="314238"/>
    <lineage>
        <taxon>Bacteria</taxon>
        <taxon>Pseudomonadati</taxon>
        <taxon>Pseudomonadota</taxon>
        <taxon>Alphaproteobacteria</taxon>
        <taxon>Hyphomicrobiales</taxon>
        <taxon>Phyllobacteriaceae</taxon>
        <taxon>Phyllobacterium</taxon>
    </lineage>
</organism>
<keyword evidence="3" id="KW-1185">Reference proteome</keyword>
<dbReference type="EMBL" id="JAUSZT010000002">
    <property type="protein sequence ID" value="MDQ0996290.1"/>
    <property type="molecule type" value="Genomic_DNA"/>
</dbReference>
<accession>A0ABU0S6A6</accession>
<dbReference type="InterPro" id="IPR002888">
    <property type="entry name" value="2Fe-2S-bd"/>
</dbReference>